<name>A0ABN0JKT1_9GAMM</name>
<evidence type="ECO:0008006" key="3">
    <source>
        <dbReference type="Google" id="ProtNLM"/>
    </source>
</evidence>
<protein>
    <recommendedName>
        <fullName evidence="3">DUF892 family protein</fullName>
    </recommendedName>
</protein>
<accession>A0ABN0JKT1</accession>
<dbReference type="Proteomes" id="UP000013190">
    <property type="component" value="Unassembled WGS sequence"/>
</dbReference>
<proteinExistence type="predicted"/>
<evidence type="ECO:0000313" key="1">
    <source>
        <dbReference type="EMBL" id="ENU25708.1"/>
    </source>
</evidence>
<reference evidence="2" key="1">
    <citation type="submission" date="2013-02" db="EMBL/GenBank/DDBJ databases">
        <title>The Genome Sequence of Acinetobacter sp. NIPH 236.</title>
        <authorList>
            <consortium name="The Broad Institute Genome Sequencing Platform"/>
            <consortium name="The Broad Institute Genome Sequencing Center for Infectious Disease"/>
            <person name="Cerqueira G."/>
            <person name="Feldgarden M."/>
            <person name="Courvalin P."/>
            <person name="Perichon B."/>
            <person name="Grillot-Courvalin C."/>
            <person name="Clermont D."/>
            <person name="Rocha E."/>
            <person name="Yoon E.-J."/>
            <person name="Nemec A."/>
            <person name="Walker B."/>
            <person name="Young S.K."/>
            <person name="Zeng Q."/>
            <person name="Gargeya S."/>
            <person name="Fitzgerald M."/>
            <person name="Haas B."/>
            <person name="Abouelleil A."/>
            <person name="Alvarado L."/>
            <person name="Arachchi H.M."/>
            <person name="Berlin A.M."/>
            <person name="Chapman S.B."/>
            <person name="Dewar J."/>
            <person name="Goldberg J."/>
            <person name="Griggs A."/>
            <person name="Gujja S."/>
            <person name="Hansen M."/>
            <person name="Howarth C."/>
            <person name="Imamovic A."/>
            <person name="Larimer J."/>
            <person name="McCowan C."/>
            <person name="Murphy C."/>
            <person name="Neiman D."/>
            <person name="Pearson M."/>
            <person name="Priest M."/>
            <person name="Roberts A."/>
            <person name="Saif S."/>
            <person name="Shea T."/>
            <person name="Sisk P."/>
            <person name="Sykes S."/>
            <person name="Wortman J."/>
            <person name="Nusbaum C."/>
            <person name="Birren B."/>
        </authorList>
    </citation>
    <scope>NUCLEOTIDE SEQUENCE [LARGE SCALE GENOMIC DNA]</scope>
    <source>
        <strain evidence="2">NIPH 236</strain>
    </source>
</reference>
<sequence length="161" mass="18416">MMEIKGMNYPKFQHDLNIALESEILGELIFLNAAQHARSIEQQQKWKTLAQLETQTLQRLGDFLVQQGHTASIRPHIKLQAKASGIAMAKLPWKVAMHLLKQGTKPFMETFERMNQHADATTQEFLRYLLAHEQALAEFATQELKGNSRHSLVAVERLLKS</sequence>
<comment type="caution">
    <text evidence="1">The sequence shown here is derived from an EMBL/GenBank/DDBJ whole genome shotgun (WGS) entry which is preliminary data.</text>
</comment>
<organism evidence="1 2">
    <name type="scientific">Acinetobacter modestus</name>
    <dbReference type="NCBI Taxonomy" id="1776740"/>
    <lineage>
        <taxon>Bacteria</taxon>
        <taxon>Pseudomonadati</taxon>
        <taxon>Pseudomonadota</taxon>
        <taxon>Gammaproteobacteria</taxon>
        <taxon>Moraxellales</taxon>
        <taxon>Moraxellaceae</taxon>
        <taxon>Acinetobacter</taxon>
    </lineage>
</organism>
<reference evidence="1 2" key="2">
    <citation type="journal article" date="2016" name="Int. J. Syst. Evol. Microbiol.">
        <title>Taxonomy of haemolytic and/or proteolytic strains of the genus Acinetobacter with the proposal of Acinetobacter courvalinii sp. nov. (genomic species 14 sensu Bouvet &amp; Jeanjean), Acinetobacter dispersus sp. nov. (genomic species 17), Acinetobacter modestus sp. nov., Acinetobacter proteolyticus sp. nov. and Acinetobacter vivianii sp. nov.</title>
        <authorList>
            <person name="Nemec A."/>
            <person name="Radolfova-Krizova L."/>
            <person name="Maixnerova M."/>
            <person name="Vrestiakova E."/>
            <person name="Jezek P."/>
            <person name="Sedo O."/>
        </authorList>
    </citation>
    <scope>NUCLEOTIDE SEQUENCE [LARGE SCALE GENOMIC DNA]</scope>
    <source>
        <strain evidence="1 2">NIPH 236</strain>
    </source>
</reference>
<gene>
    <name evidence="1" type="ORF">F992_03042</name>
</gene>
<keyword evidence="2" id="KW-1185">Reference proteome</keyword>
<dbReference type="EMBL" id="APOJ01000031">
    <property type="protein sequence ID" value="ENU25708.1"/>
    <property type="molecule type" value="Genomic_DNA"/>
</dbReference>
<evidence type="ECO:0000313" key="2">
    <source>
        <dbReference type="Proteomes" id="UP000013190"/>
    </source>
</evidence>